<dbReference type="Proteomes" id="UP001642360">
    <property type="component" value="Unassembled WGS sequence"/>
</dbReference>
<evidence type="ECO:0000313" key="2">
    <source>
        <dbReference type="EMBL" id="CAK9169431.1"/>
    </source>
</evidence>
<protein>
    <submittedName>
        <fullName evidence="2">Uncharacterized protein</fullName>
    </submittedName>
</protein>
<accession>A0ABC8TJ64</accession>
<feature type="region of interest" description="Disordered" evidence="1">
    <location>
        <begin position="51"/>
        <end position="78"/>
    </location>
</feature>
<dbReference type="InterPro" id="IPR008480">
    <property type="entry name" value="DUF761_pln"/>
</dbReference>
<dbReference type="AlphaFoldDB" id="A0ABC8TJ64"/>
<evidence type="ECO:0000313" key="3">
    <source>
        <dbReference type="Proteomes" id="UP001642360"/>
    </source>
</evidence>
<reference evidence="2 3" key="1">
    <citation type="submission" date="2024-02" db="EMBL/GenBank/DDBJ databases">
        <authorList>
            <person name="Vignale AGUSTIN F."/>
            <person name="Sosa J E."/>
            <person name="Modenutti C."/>
        </authorList>
    </citation>
    <scope>NUCLEOTIDE SEQUENCE [LARGE SCALE GENOMIC DNA]</scope>
</reference>
<keyword evidence="3" id="KW-1185">Reference proteome</keyword>
<gene>
    <name evidence="2" type="ORF">ILEXP_LOCUS38875</name>
</gene>
<proteinExistence type="predicted"/>
<evidence type="ECO:0000256" key="1">
    <source>
        <dbReference type="SAM" id="MobiDB-lite"/>
    </source>
</evidence>
<sequence length="190" mass="20596">MGIDNWLLLGRLKRAVKKIKFLLNFDISRWKLAAAIGASSSKRQLSFNGRPGLTACTDDPDPNDSGSSHGLQRTMSVRSEDDIDKRAELFIANFKKQLQFERQISLQLRYCRGNSFESASPSPRGERLKRMTKKGTLLSGENSGGSMANVFGSSSFKLVGGQGGGGASFAIARGLGNTHGLACQNSTRHD</sequence>
<name>A0ABC8TJ64_9AQUA</name>
<comment type="caution">
    <text evidence="2">The sequence shown here is derived from an EMBL/GenBank/DDBJ whole genome shotgun (WGS) entry which is preliminary data.</text>
</comment>
<feature type="compositionally biased region" description="Polar residues" evidence="1">
    <location>
        <begin position="64"/>
        <end position="77"/>
    </location>
</feature>
<organism evidence="2 3">
    <name type="scientific">Ilex paraguariensis</name>
    <name type="common">yerba mate</name>
    <dbReference type="NCBI Taxonomy" id="185542"/>
    <lineage>
        <taxon>Eukaryota</taxon>
        <taxon>Viridiplantae</taxon>
        <taxon>Streptophyta</taxon>
        <taxon>Embryophyta</taxon>
        <taxon>Tracheophyta</taxon>
        <taxon>Spermatophyta</taxon>
        <taxon>Magnoliopsida</taxon>
        <taxon>eudicotyledons</taxon>
        <taxon>Gunneridae</taxon>
        <taxon>Pentapetalae</taxon>
        <taxon>asterids</taxon>
        <taxon>campanulids</taxon>
        <taxon>Aquifoliales</taxon>
        <taxon>Aquifoliaceae</taxon>
        <taxon>Ilex</taxon>
    </lineage>
</organism>
<dbReference type="Pfam" id="PF05553">
    <property type="entry name" value="DUF761"/>
    <property type="match status" value="1"/>
</dbReference>
<dbReference type="EMBL" id="CAUOFW020005281">
    <property type="protein sequence ID" value="CAK9169431.1"/>
    <property type="molecule type" value="Genomic_DNA"/>
</dbReference>